<protein>
    <recommendedName>
        <fullName evidence="3">RING-type E3 ubiquitin transferase</fullName>
        <ecNumber evidence="3">2.3.2.27</ecNumber>
    </recommendedName>
</protein>
<dbReference type="AlphaFoldDB" id="A0A6V7P701"/>
<sequence>MGSGKARWKISFHRSPSSSPSSSFSAEAPPEFLCPISRSLMADPVIVPSGDTFERRCIEACSALDFTPPTLSSSSSPPLLLIPNVALKNAILTWCDRSGLPRPAPPSAEAARAIVRRLMPPAPAAPDDPSPPPPPPPPLVALREGLKAPIGPDTPPPISVRTRRVNPNPRFSPPSSSASSSSYPSSSSFPSSEMAAGAAEETLTQETPTKAREAPEASPTASCDRLEEEILTQLKDSEPSEQEAAMASLRQATRESRERRLALCTPRLLAALRPMLLSRYAGVQVNAAAALVNLSLEAPNKVRIVRSGAVPPLVDVLKGGHPEARDHAAGALFSLALEEENRAAIGVLGAIEPLIQLFTRAPSSSSSSSSDAHRARRDAGTALYHLSVASTNQSKMARTPGAVKALLALATAPNSDAAALRRLALMVAGNLAGCADGRAALMDAGAVAALVGLMRDAAGTPEEEYCVAALYGMSKGSLRFRGAARAAGAEAVLMRVAEDSSGGRAGVRRQMARRTLRAMRGEDDDAAAAAAAAFGTEFDDDGSIVSEGLVSFRRRHQRDFGTAGGGGGGSNTTEF</sequence>
<evidence type="ECO:0000256" key="5">
    <source>
        <dbReference type="ARBA" id="ARBA00022786"/>
    </source>
</evidence>
<keyword evidence="4" id="KW-0808">Transferase</keyword>
<reference evidence="9" key="1">
    <citation type="submission" date="2020-07" db="EMBL/GenBank/DDBJ databases">
        <authorList>
            <person name="Lin J."/>
        </authorList>
    </citation>
    <scope>NUCLEOTIDE SEQUENCE</scope>
</reference>
<dbReference type="EC" id="2.3.2.27" evidence="3"/>
<organism evidence="9">
    <name type="scientific">Ananas comosus var. bracteatus</name>
    <name type="common">red pineapple</name>
    <dbReference type="NCBI Taxonomy" id="296719"/>
    <lineage>
        <taxon>Eukaryota</taxon>
        <taxon>Viridiplantae</taxon>
        <taxon>Streptophyta</taxon>
        <taxon>Embryophyta</taxon>
        <taxon>Tracheophyta</taxon>
        <taxon>Spermatophyta</taxon>
        <taxon>Magnoliopsida</taxon>
        <taxon>Liliopsida</taxon>
        <taxon>Poales</taxon>
        <taxon>Bromeliaceae</taxon>
        <taxon>Bromelioideae</taxon>
        <taxon>Ananas</taxon>
    </lineage>
</organism>
<feature type="domain" description="U-box" evidence="8">
    <location>
        <begin position="27"/>
        <end position="101"/>
    </location>
</feature>
<comment type="pathway">
    <text evidence="2">Protein modification; protein ubiquitination.</text>
</comment>
<evidence type="ECO:0000256" key="6">
    <source>
        <dbReference type="PROSITE-ProRule" id="PRU00259"/>
    </source>
</evidence>
<evidence type="ECO:0000313" key="9">
    <source>
        <dbReference type="EMBL" id="CAD1826599.1"/>
    </source>
</evidence>
<evidence type="ECO:0000259" key="8">
    <source>
        <dbReference type="PROSITE" id="PS51698"/>
    </source>
</evidence>
<dbReference type="GO" id="GO:0061630">
    <property type="term" value="F:ubiquitin protein ligase activity"/>
    <property type="evidence" value="ECO:0007669"/>
    <property type="project" value="UniProtKB-EC"/>
</dbReference>
<feature type="region of interest" description="Disordered" evidence="7">
    <location>
        <begin position="1"/>
        <end position="28"/>
    </location>
</feature>
<feature type="compositionally biased region" description="Basic residues" evidence="7">
    <location>
        <begin position="1"/>
        <end position="12"/>
    </location>
</feature>
<feature type="compositionally biased region" description="Pro residues" evidence="7">
    <location>
        <begin position="120"/>
        <end position="139"/>
    </location>
</feature>
<dbReference type="InterPro" id="IPR003613">
    <property type="entry name" value="Ubox_domain"/>
</dbReference>
<feature type="repeat" description="ARM" evidence="6">
    <location>
        <begin position="308"/>
        <end position="345"/>
    </location>
</feature>
<keyword evidence="5" id="KW-0833">Ubl conjugation pathway</keyword>
<dbReference type="UniPathway" id="UPA00143"/>
<dbReference type="PROSITE" id="PS51698">
    <property type="entry name" value="U_BOX"/>
    <property type="match status" value="1"/>
</dbReference>
<dbReference type="Gene3D" id="3.30.40.10">
    <property type="entry name" value="Zinc/RING finger domain, C3HC4 (zinc finger)"/>
    <property type="match status" value="1"/>
</dbReference>
<dbReference type="GO" id="GO:0016567">
    <property type="term" value="P:protein ubiquitination"/>
    <property type="evidence" value="ECO:0007669"/>
    <property type="project" value="UniProtKB-UniPathway"/>
</dbReference>
<feature type="compositionally biased region" description="Low complexity" evidence="7">
    <location>
        <begin position="15"/>
        <end position="28"/>
    </location>
</feature>
<dbReference type="PANTHER" id="PTHR23315:SF339">
    <property type="entry name" value="U-BOX DOMAIN-CONTAINING PROTEIN 40"/>
    <property type="match status" value="1"/>
</dbReference>
<name>A0A6V7P701_ANACO</name>
<dbReference type="InterPro" id="IPR016024">
    <property type="entry name" value="ARM-type_fold"/>
</dbReference>
<dbReference type="FunFam" id="1.25.10.10:FF:000285">
    <property type="entry name" value="RING-type E3 ubiquitin transferase"/>
    <property type="match status" value="1"/>
</dbReference>
<dbReference type="PANTHER" id="PTHR23315">
    <property type="entry name" value="U BOX DOMAIN-CONTAINING"/>
    <property type="match status" value="1"/>
</dbReference>
<feature type="region of interest" description="Disordered" evidence="7">
    <location>
        <begin position="120"/>
        <end position="257"/>
    </location>
</feature>
<dbReference type="Pfam" id="PF00514">
    <property type="entry name" value="Arm"/>
    <property type="match status" value="1"/>
</dbReference>
<dbReference type="SMART" id="SM00185">
    <property type="entry name" value="ARM"/>
    <property type="match status" value="5"/>
</dbReference>
<dbReference type="SUPFAM" id="SSF48371">
    <property type="entry name" value="ARM repeat"/>
    <property type="match status" value="1"/>
</dbReference>
<dbReference type="Pfam" id="PF04564">
    <property type="entry name" value="U-box"/>
    <property type="match status" value="1"/>
</dbReference>
<evidence type="ECO:0000256" key="2">
    <source>
        <dbReference type="ARBA" id="ARBA00004906"/>
    </source>
</evidence>
<evidence type="ECO:0000256" key="3">
    <source>
        <dbReference type="ARBA" id="ARBA00012483"/>
    </source>
</evidence>
<dbReference type="SMART" id="SM00504">
    <property type="entry name" value="Ubox"/>
    <property type="match status" value="1"/>
</dbReference>
<dbReference type="Gene3D" id="1.25.10.10">
    <property type="entry name" value="Leucine-rich Repeat Variant"/>
    <property type="match status" value="2"/>
</dbReference>
<proteinExistence type="predicted"/>
<dbReference type="PROSITE" id="PS50176">
    <property type="entry name" value="ARM_REPEAT"/>
    <property type="match status" value="1"/>
</dbReference>
<evidence type="ECO:0000256" key="4">
    <source>
        <dbReference type="ARBA" id="ARBA00022679"/>
    </source>
</evidence>
<feature type="compositionally biased region" description="Low complexity" evidence="7">
    <location>
        <begin position="173"/>
        <end position="192"/>
    </location>
</feature>
<evidence type="ECO:0000256" key="7">
    <source>
        <dbReference type="SAM" id="MobiDB-lite"/>
    </source>
</evidence>
<accession>A0A6V7P701</accession>
<evidence type="ECO:0000256" key="1">
    <source>
        <dbReference type="ARBA" id="ARBA00000900"/>
    </source>
</evidence>
<gene>
    <name evidence="9" type="ORF">CB5_LOCUS9810</name>
</gene>
<dbReference type="EMBL" id="LR862145">
    <property type="protein sequence ID" value="CAD1826599.1"/>
    <property type="molecule type" value="Genomic_DNA"/>
</dbReference>
<dbReference type="InterPro" id="IPR013083">
    <property type="entry name" value="Znf_RING/FYVE/PHD"/>
</dbReference>
<dbReference type="InterPro" id="IPR011989">
    <property type="entry name" value="ARM-like"/>
</dbReference>
<dbReference type="InterPro" id="IPR000225">
    <property type="entry name" value="Armadillo"/>
</dbReference>
<dbReference type="SUPFAM" id="SSF57850">
    <property type="entry name" value="RING/U-box"/>
    <property type="match status" value="1"/>
</dbReference>
<comment type="catalytic activity">
    <reaction evidence="1">
        <text>S-ubiquitinyl-[E2 ubiquitin-conjugating enzyme]-L-cysteine + [acceptor protein]-L-lysine = [E2 ubiquitin-conjugating enzyme]-L-cysteine + N(6)-ubiquitinyl-[acceptor protein]-L-lysine.</text>
        <dbReference type="EC" id="2.3.2.27"/>
    </reaction>
</comment>
<dbReference type="FunFam" id="3.30.40.10:FF:000491">
    <property type="entry name" value="RING-type E3 ubiquitin transferase"/>
    <property type="match status" value="1"/>
</dbReference>